<evidence type="ECO:0000313" key="2">
    <source>
        <dbReference type="Proteomes" id="UP001595843"/>
    </source>
</evidence>
<gene>
    <name evidence="1" type="ORF">ACFOUO_15000</name>
</gene>
<name>A0ABV8JGK2_9BACL</name>
<organism evidence="1 2">
    <name type="scientific">Salinithrix halophila</name>
    <dbReference type="NCBI Taxonomy" id="1485204"/>
    <lineage>
        <taxon>Bacteria</taxon>
        <taxon>Bacillati</taxon>
        <taxon>Bacillota</taxon>
        <taxon>Bacilli</taxon>
        <taxon>Bacillales</taxon>
        <taxon>Thermoactinomycetaceae</taxon>
        <taxon>Salinithrix</taxon>
    </lineage>
</organism>
<dbReference type="Proteomes" id="UP001595843">
    <property type="component" value="Unassembled WGS sequence"/>
</dbReference>
<evidence type="ECO:0000313" key="1">
    <source>
        <dbReference type="EMBL" id="MFC4078107.1"/>
    </source>
</evidence>
<keyword evidence="2" id="KW-1185">Reference proteome</keyword>
<dbReference type="EMBL" id="JBHSAP010000018">
    <property type="protein sequence ID" value="MFC4078107.1"/>
    <property type="molecule type" value="Genomic_DNA"/>
</dbReference>
<dbReference type="InterPro" id="IPR054055">
    <property type="entry name" value="YpzH"/>
</dbReference>
<proteinExistence type="predicted"/>
<reference evidence="2" key="1">
    <citation type="journal article" date="2019" name="Int. J. Syst. Evol. Microbiol.">
        <title>The Global Catalogue of Microorganisms (GCM) 10K type strain sequencing project: providing services to taxonomists for standard genome sequencing and annotation.</title>
        <authorList>
            <consortium name="The Broad Institute Genomics Platform"/>
            <consortium name="The Broad Institute Genome Sequencing Center for Infectious Disease"/>
            <person name="Wu L."/>
            <person name="Ma J."/>
        </authorList>
    </citation>
    <scope>NUCLEOTIDE SEQUENCE [LARGE SCALE GENOMIC DNA]</scope>
    <source>
        <strain evidence="2">IBRC-M 10813</strain>
    </source>
</reference>
<dbReference type="Pfam" id="PF21835">
    <property type="entry name" value="YIEGIA_cap"/>
    <property type="match status" value="1"/>
</dbReference>
<protein>
    <submittedName>
        <fullName evidence="1">Uncharacterized protein</fullName>
    </submittedName>
</protein>
<comment type="caution">
    <text evidence="1">The sequence shown here is derived from an EMBL/GenBank/DDBJ whole genome shotgun (WGS) entry which is preliminary data.</text>
</comment>
<sequence>MTAETQIMAIVTEGKERVGGSVPIFFAEGGKEKEDLAFLLEKILDGMAHQLDDRTTIIVRHG</sequence>
<accession>A0ABV8JGK2</accession>
<dbReference type="RefSeq" id="WP_380705934.1">
    <property type="nucleotide sequence ID" value="NZ_JBHSAP010000018.1"/>
</dbReference>